<proteinExistence type="predicted"/>
<dbReference type="AlphaFoldDB" id="A0A816BNB8"/>
<evidence type="ECO:0000256" key="1">
    <source>
        <dbReference type="SAM" id="SignalP"/>
    </source>
</evidence>
<dbReference type="EMBL" id="CAJNOQ010038499">
    <property type="protein sequence ID" value="CAF1612746.1"/>
    <property type="molecule type" value="Genomic_DNA"/>
</dbReference>
<dbReference type="Proteomes" id="UP000681722">
    <property type="component" value="Unassembled WGS sequence"/>
</dbReference>
<dbReference type="EMBL" id="CAJOBA010073324">
    <property type="protein sequence ID" value="CAF4403857.1"/>
    <property type="molecule type" value="Genomic_DNA"/>
</dbReference>
<dbReference type="EMBL" id="CAJOBC010105333">
    <property type="protein sequence ID" value="CAF4497084.1"/>
    <property type="molecule type" value="Genomic_DNA"/>
</dbReference>
<protein>
    <submittedName>
        <fullName evidence="3">Uncharacterized protein</fullName>
    </submittedName>
</protein>
<feature type="non-terminal residue" evidence="3">
    <location>
        <position position="60"/>
    </location>
</feature>
<keyword evidence="6" id="KW-1185">Reference proteome</keyword>
<comment type="caution">
    <text evidence="3">The sequence shown here is derived from an EMBL/GenBank/DDBJ whole genome shotgun (WGS) entry which is preliminary data.</text>
</comment>
<evidence type="ECO:0000313" key="2">
    <source>
        <dbReference type="EMBL" id="CAF1597214.1"/>
    </source>
</evidence>
<name>A0A816BNB8_9BILA</name>
<evidence type="ECO:0000313" key="5">
    <source>
        <dbReference type="EMBL" id="CAF4497084.1"/>
    </source>
</evidence>
<reference evidence="3" key="1">
    <citation type="submission" date="2021-02" db="EMBL/GenBank/DDBJ databases">
        <authorList>
            <person name="Nowell W R."/>
        </authorList>
    </citation>
    <scope>NUCLEOTIDE SEQUENCE</scope>
</reference>
<keyword evidence="1" id="KW-0732">Signal</keyword>
<evidence type="ECO:0000313" key="3">
    <source>
        <dbReference type="EMBL" id="CAF1612746.1"/>
    </source>
</evidence>
<dbReference type="Proteomes" id="UP000682733">
    <property type="component" value="Unassembled WGS sequence"/>
</dbReference>
<feature type="chain" id="PRO_5044132173" evidence="1">
    <location>
        <begin position="22"/>
        <end position="60"/>
    </location>
</feature>
<evidence type="ECO:0000313" key="4">
    <source>
        <dbReference type="EMBL" id="CAF4403857.1"/>
    </source>
</evidence>
<dbReference type="EMBL" id="CAJNOK010049685">
    <property type="protein sequence ID" value="CAF1597214.1"/>
    <property type="molecule type" value="Genomic_DNA"/>
</dbReference>
<organism evidence="3 6">
    <name type="scientific">Didymodactylos carnosus</name>
    <dbReference type="NCBI Taxonomy" id="1234261"/>
    <lineage>
        <taxon>Eukaryota</taxon>
        <taxon>Metazoa</taxon>
        <taxon>Spiralia</taxon>
        <taxon>Gnathifera</taxon>
        <taxon>Rotifera</taxon>
        <taxon>Eurotatoria</taxon>
        <taxon>Bdelloidea</taxon>
        <taxon>Philodinida</taxon>
        <taxon>Philodinidae</taxon>
        <taxon>Didymodactylos</taxon>
    </lineage>
</organism>
<evidence type="ECO:0000313" key="6">
    <source>
        <dbReference type="Proteomes" id="UP000663829"/>
    </source>
</evidence>
<gene>
    <name evidence="3" type="ORF">GPM918_LOCUS43205</name>
    <name evidence="2" type="ORF">OVA965_LOCUS41878</name>
    <name evidence="5" type="ORF">SRO942_LOCUS44635</name>
    <name evidence="4" type="ORF">TMI583_LOCUS43635</name>
</gene>
<accession>A0A816BNB8</accession>
<sequence>MNRGLLVIFVVSCLFAQMVLSYNAYRGNGDEYAKSLLRALMEDESAEDFAEFDGRGSSGC</sequence>
<dbReference type="Proteomes" id="UP000677228">
    <property type="component" value="Unassembled WGS sequence"/>
</dbReference>
<dbReference type="Proteomes" id="UP000663829">
    <property type="component" value="Unassembled WGS sequence"/>
</dbReference>
<feature type="signal peptide" evidence="1">
    <location>
        <begin position="1"/>
        <end position="21"/>
    </location>
</feature>